<sequence>MATLEEKTNYIIHYQNLKQVIANGLILKKVHRVMQFNQSPWLKIYIDLNTKIRKKTTNEFEKKLL</sequence>
<organism evidence="1 2">
    <name type="scientific">Cinara cedri</name>
    <dbReference type="NCBI Taxonomy" id="506608"/>
    <lineage>
        <taxon>Eukaryota</taxon>
        <taxon>Metazoa</taxon>
        <taxon>Ecdysozoa</taxon>
        <taxon>Arthropoda</taxon>
        <taxon>Hexapoda</taxon>
        <taxon>Insecta</taxon>
        <taxon>Pterygota</taxon>
        <taxon>Neoptera</taxon>
        <taxon>Paraneoptera</taxon>
        <taxon>Hemiptera</taxon>
        <taxon>Sternorrhyncha</taxon>
        <taxon>Aphidomorpha</taxon>
        <taxon>Aphidoidea</taxon>
        <taxon>Aphididae</taxon>
        <taxon>Lachninae</taxon>
        <taxon>Cinara</taxon>
    </lineage>
</organism>
<proteinExistence type="predicted"/>
<reference evidence="1 2" key="1">
    <citation type="submission" date="2019-08" db="EMBL/GenBank/DDBJ databases">
        <authorList>
            <person name="Alioto T."/>
            <person name="Alioto T."/>
            <person name="Gomez Garrido J."/>
        </authorList>
    </citation>
    <scope>NUCLEOTIDE SEQUENCE [LARGE SCALE GENOMIC DNA]</scope>
</reference>
<dbReference type="Proteomes" id="UP000325440">
    <property type="component" value="Unassembled WGS sequence"/>
</dbReference>
<keyword evidence="2" id="KW-1185">Reference proteome</keyword>
<dbReference type="EMBL" id="CABPRJ010001922">
    <property type="protein sequence ID" value="VVC41602.1"/>
    <property type="molecule type" value="Genomic_DNA"/>
</dbReference>
<evidence type="ECO:0000313" key="1">
    <source>
        <dbReference type="EMBL" id="VVC41602.1"/>
    </source>
</evidence>
<dbReference type="AlphaFoldDB" id="A0A5E4ND20"/>
<evidence type="ECO:0000313" key="2">
    <source>
        <dbReference type="Proteomes" id="UP000325440"/>
    </source>
</evidence>
<gene>
    <name evidence="1" type="ORF">CINCED_3A018283</name>
</gene>
<dbReference type="OrthoDB" id="6621203at2759"/>
<name>A0A5E4ND20_9HEMI</name>
<accession>A0A5E4ND20</accession>
<protein>
    <submittedName>
        <fullName evidence="1">Uncharacterized protein</fullName>
    </submittedName>
</protein>